<dbReference type="Pfam" id="PF17935">
    <property type="entry name" value="TetR_C_27"/>
    <property type="match status" value="1"/>
</dbReference>
<keyword evidence="3" id="KW-0804">Transcription</keyword>
<evidence type="ECO:0000313" key="6">
    <source>
        <dbReference type="EMBL" id="ACK49078.1"/>
    </source>
</evidence>
<dbReference type="PANTHER" id="PTHR30055">
    <property type="entry name" value="HTH-TYPE TRANSCRIPTIONAL REGULATOR RUTR"/>
    <property type="match status" value="1"/>
</dbReference>
<evidence type="ECO:0000256" key="2">
    <source>
        <dbReference type="ARBA" id="ARBA00023125"/>
    </source>
</evidence>
<name>B8EL83_METSB</name>
<dbReference type="Proteomes" id="UP000002257">
    <property type="component" value="Chromosome"/>
</dbReference>
<dbReference type="Gene3D" id="1.10.357.10">
    <property type="entry name" value="Tetracycline Repressor, domain 2"/>
    <property type="match status" value="1"/>
</dbReference>
<evidence type="ECO:0000313" key="7">
    <source>
        <dbReference type="Proteomes" id="UP000002257"/>
    </source>
</evidence>
<dbReference type="PANTHER" id="PTHR30055:SF151">
    <property type="entry name" value="TRANSCRIPTIONAL REGULATORY PROTEIN"/>
    <property type="match status" value="1"/>
</dbReference>
<dbReference type="InterPro" id="IPR036271">
    <property type="entry name" value="Tet_transcr_reg_TetR-rel_C_sf"/>
</dbReference>
<dbReference type="EMBL" id="CP001280">
    <property type="protein sequence ID" value="ACK49078.1"/>
    <property type="molecule type" value="Genomic_DNA"/>
</dbReference>
<sequence>MKIVSEQKETDPHQNIVEVAERLFSQIGFQKTTVADIARELRMSPANVYRFFSAKAEINEAVGRRLLTETEASLEAISTQPGSASEKLRSAIAALEKANAQRFVANRKLHELLETAFNENWPIVQDHSKKLNKVLTNIISEGNSAGEFHVSDCELAAILVRSACIRFCHPRLMVECAQEPEPTLDQMVDFCLVALG</sequence>
<evidence type="ECO:0000259" key="5">
    <source>
        <dbReference type="PROSITE" id="PS50977"/>
    </source>
</evidence>
<dbReference type="SUPFAM" id="SSF46689">
    <property type="entry name" value="Homeodomain-like"/>
    <property type="match status" value="1"/>
</dbReference>
<dbReference type="InterPro" id="IPR050109">
    <property type="entry name" value="HTH-type_TetR-like_transc_reg"/>
</dbReference>
<keyword evidence="7" id="KW-1185">Reference proteome</keyword>
<dbReference type="InterPro" id="IPR001647">
    <property type="entry name" value="HTH_TetR"/>
</dbReference>
<dbReference type="GO" id="GO:0003700">
    <property type="term" value="F:DNA-binding transcription factor activity"/>
    <property type="evidence" value="ECO:0007669"/>
    <property type="project" value="TreeGrafter"/>
</dbReference>
<dbReference type="RefSeq" id="WP_012589148.1">
    <property type="nucleotide sequence ID" value="NC_011666.1"/>
</dbReference>
<dbReference type="InterPro" id="IPR009057">
    <property type="entry name" value="Homeodomain-like_sf"/>
</dbReference>
<proteinExistence type="predicted"/>
<evidence type="ECO:0000256" key="4">
    <source>
        <dbReference type="PROSITE-ProRule" id="PRU00335"/>
    </source>
</evidence>
<dbReference type="OrthoDB" id="9802802at2"/>
<organism evidence="6 7">
    <name type="scientific">Methylocella silvestris (strain DSM 15510 / CIP 108128 / LMG 27833 / NCIMB 13906 / BL2)</name>
    <dbReference type="NCBI Taxonomy" id="395965"/>
    <lineage>
        <taxon>Bacteria</taxon>
        <taxon>Pseudomonadati</taxon>
        <taxon>Pseudomonadota</taxon>
        <taxon>Alphaproteobacteria</taxon>
        <taxon>Hyphomicrobiales</taxon>
        <taxon>Beijerinckiaceae</taxon>
        <taxon>Methylocella</taxon>
    </lineage>
</organism>
<keyword evidence="1" id="KW-0805">Transcription regulation</keyword>
<dbReference type="PROSITE" id="PS50977">
    <property type="entry name" value="HTH_TETR_2"/>
    <property type="match status" value="1"/>
</dbReference>
<dbReference type="Pfam" id="PF00440">
    <property type="entry name" value="TetR_N"/>
    <property type="match status" value="1"/>
</dbReference>
<accession>B8EL83</accession>
<evidence type="ECO:0000256" key="1">
    <source>
        <dbReference type="ARBA" id="ARBA00023015"/>
    </source>
</evidence>
<gene>
    <name evidence="6" type="ordered locus">Msil_0096</name>
</gene>
<reference evidence="6 7" key="1">
    <citation type="journal article" date="2010" name="J. Bacteriol.">
        <title>Complete genome sequence of the aerobic facultative methanotroph Methylocella silvestris BL2.</title>
        <authorList>
            <person name="Chen Y."/>
            <person name="Crombie A."/>
            <person name="Rahman M.T."/>
            <person name="Dedysh S.N."/>
            <person name="Liesack W."/>
            <person name="Stott M.B."/>
            <person name="Alam M."/>
            <person name="Theisen A.R."/>
            <person name="Murrell J.C."/>
            <person name="Dunfield P.F."/>
        </authorList>
    </citation>
    <scope>NUCLEOTIDE SEQUENCE [LARGE SCALE GENOMIC DNA]</scope>
    <source>
        <strain evidence="7">DSM 15510 / CIP 108128 / LMG 27833 / NCIMB 13906 / BL2</strain>
    </source>
</reference>
<evidence type="ECO:0000256" key="3">
    <source>
        <dbReference type="ARBA" id="ARBA00023163"/>
    </source>
</evidence>
<dbReference type="eggNOG" id="COG1309">
    <property type="taxonomic scope" value="Bacteria"/>
</dbReference>
<protein>
    <submittedName>
        <fullName evidence="6">Transcriptional regulator, TetR family</fullName>
    </submittedName>
</protein>
<dbReference type="InterPro" id="IPR041478">
    <property type="entry name" value="TetR_C_27"/>
</dbReference>
<dbReference type="AlphaFoldDB" id="B8EL83"/>
<keyword evidence="2 4" id="KW-0238">DNA-binding</keyword>
<dbReference type="GO" id="GO:0000976">
    <property type="term" value="F:transcription cis-regulatory region binding"/>
    <property type="evidence" value="ECO:0007669"/>
    <property type="project" value="TreeGrafter"/>
</dbReference>
<dbReference type="KEGG" id="msl:Msil_0096"/>
<dbReference type="HOGENOM" id="CLU_069356_7_1_5"/>
<feature type="DNA-binding region" description="H-T-H motif" evidence="4">
    <location>
        <begin position="33"/>
        <end position="52"/>
    </location>
</feature>
<feature type="domain" description="HTH tetR-type" evidence="5">
    <location>
        <begin position="10"/>
        <end position="70"/>
    </location>
</feature>
<dbReference type="SUPFAM" id="SSF48498">
    <property type="entry name" value="Tetracyclin repressor-like, C-terminal domain"/>
    <property type="match status" value="1"/>
</dbReference>